<dbReference type="InterPro" id="IPR050553">
    <property type="entry name" value="Thioredoxin_ResA/DsbE_sf"/>
</dbReference>
<keyword evidence="2" id="KW-0812">Transmembrane</keyword>
<dbReference type="InterPro" id="IPR000866">
    <property type="entry name" value="AhpC/TSA"/>
</dbReference>
<dbReference type="Gene3D" id="3.40.30.10">
    <property type="entry name" value="Glutaredoxin"/>
    <property type="match status" value="1"/>
</dbReference>
<proteinExistence type="predicted"/>
<keyword evidence="4" id="KW-0413">Isomerase</keyword>
<feature type="transmembrane region" description="Helical" evidence="2">
    <location>
        <begin position="21"/>
        <end position="40"/>
    </location>
</feature>
<dbReference type="GO" id="GO:0016853">
    <property type="term" value="F:isomerase activity"/>
    <property type="evidence" value="ECO:0007669"/>
    <property type="project" value="UniProtKB-KW"/>
</dbReference>
<reference evidence="4 5" key="1">
    <citation type="submission" date="2016-10" db="EMBL/GenBank/DDBJ databases">
        <authorList>
            <person name="de Groot N.N."/>
        </authorList>
    </citation>
    <scope>NUCLEOTIDE SEQUENCE [LARGE SCALE GENOMIC DNA]</scope>
    <source>
        <strain evidence="4 5">ATCC 700224</strain>
    </source>
</reference>
<dbReference type="AlphaFoldDB" id="A0A1G7DG55"/>
<dbReference type="PROSITE" id="PS00194">
    <property type="entry name" value="THIOREDOXIN_1"/>
    <property type="match status" value="1"/>
</dbReference>
<name>A0A1G7DG55_9PROT</name>
<dbReference type="GO" id="GO:0015036">
    <property type="term" value="F:disulfide oxidoreductase activity"/>
    <property type="evidence" value="ECO:0007669"/>
    <property type="project" value="UniProtKB-ARBA"/>
</dbReference>
<dbReference type="SUPFAM" id="SSF52833">
    <property type="entry name" value="Thioredoxin-like"/>
    <property type="match status" value="1"/>
</dbReference>
<keyword evidence="1" id="KW-0676">Redox-active center</keyword>
<keyword evidence="5" id="KW-1185">Reference proteome</keyword>
<dbReference type="EMBL" id="FNAP01000007">
    <property type="protein sequence ID" value="SDE50578.1"/>
    <property type="molecule type" value="Genomic_DNA"/>
</dbReference>
<feature type="domain" description="Thioredoxin" evidence="3">
    <location>
        <begin position="64"/>
        <end position="210"/>
    </location>
</feature>
<organism evidence="4 5">
    <name type="scientific">Rhodospira trueperi</name>
    <dbReference type="NCBI Taxonomy" id="69960"/>
    <lineage>
        <taxon>Bacteria</taxon>
        <taxon>Pseudomonadati</taxon>
        <taxon>Pseudomonadota</taxon>
        <taxon>Alphaproteobacteria</taxon>
        <taxon>Rhodospirillales</taxon>
        <taxon>Rhodospirillaceae</taxon>
        <taxon>Rhodospira</taxon>
    </lineage>
</organism>
<dbReference type="CDD" id="cd02966">
    <property type="entry name" value="TlpA_like_family"/>
    <property type="match status" value="1"/>
</dbReference>
<dbReference type="RefSeq" id="WP_092786197.1">
    <property type="nucleotide sequence ID" value="NZ_FNAP01000007.1"/>
</dbReference>
<evidence type="ECO:0000259" key="3">
    <source>
        <dbReference type="PROSITE" id="PS51352"/>
    </source>
</evidence>
<evidence type="ECO:0000256" key="1">
    <source>
        <dbReference type="ARBA" id="ARBA00023284"/>
    </source>
</evidence>
<dbReference type="STRING" id="69960.SAMN05421720_107178"/>
<dbReference type="InterPro" id="IPR013766">
    <property type="entry name" value="Thioredoxin_domain"/>
</dbReference>
<evidence type="ECO:0000313" key="5">
    <source>
        <dbReference type="Proteomes" id="UP000199412"/>
    </source>
</evidence>
<dbReference type="OrthoDB" id="9799347at2"/>
<dbReference type="GO" id="GO:0016209">
    <property type="term" value="F:antioxidant activity"/>
    <property type="evidence" value="ECO:0007669"/>
    <property type="project" value="InterPro"/>
</dbReference>
<dbReference type="InterPro" id="IPR017937">
    <property type="entry name" value="Thioredoxin_CS"/>
</dbReference>
<dbReference type="InterPro" id="IPR036249">
    <property type="entry name" value="Thioredoxin-like_sf"/>
</dbReference>
<protein>
    <submittedName>
        <fullName evidence="4">Thiol-disulfide isomerase or thioredoxin</fullName>
    </submittedName>
</protein>
<gene>
    <name evidence="4" type="ORF">SAMN05421720_107178</name>
</gene>
<accession>A0A1G7DG55</accession>
<dbReference type="PANTHER" id="PTHR42852">
    <property type="entry name" value="THIOL:DISULFIDE INTERCHANGE PROTEIN DSBE"/>
    <property type="match status" value="1"/>
</dbReference>
<keyword evidence="2" id="KW-0472">Membrane</keyword>
<evidence type="ECO:0000313" key="4">
    <source>
        <dbReference type="EMBL" id="SDE50578.1"/>
    </source>
</evidence>
<dbReference type="PANTHER" id="PTHR42852:SF17">
    <property type="entry name" value="THIOREDOXIN-LIKE PROTEIN HI_1115"/>
    <property type="match status" value="1"/>
</dbReference>
<dbReference type="Proteomes" id="UP000199412">
    <property type="component" value="Unassembled WGS sequence"/>
</dbReference>
<evidence type="ECO:0000256" key="2">
    <source>
        <dbReference type="SAM" id="Phobius"/>
    </source>
</evidence>
<dbReference type="PROSITE" id="PS51352">
    <property type="entry name" value="THIOREDOXIN_2"/>
    <property type="match status" value="1"/>
</dbReference>
<keyword evidence="2" id="KW-1133">Transmembrane helix</keyword>
<dbReference type="Pfam" id="PF00578">
    <property type="entry name" value="AhpC-TSA"/>
    <property type="match status" value="1"/>
</dbReference>
<sequence length="215" mass="23118">MKVTKRPSGSQTPPRKQTRSLLVLAIIIIGFTVASAGLIIPNVTSDYVVGGRGAVTLLTTMERTPHNAAVRGAPFKDEQGRTVSLEDFRGKVVVLNFWATWCPPCVREMPGLDQLQASLGGPHFAVVAVSTDRMTMRDVKEFADDQGWLNLPLYHDSDKALSEAMQVGGLPTSFILDGTGRLIGQHVGMIDWTHAPLVSDLRKRVEALAAAGSGG</sequence>